<keyword evidence="3" id="KW-0418">Kinase</keyword>
<keyword evidence="4" id="KW-0067">ATP-binding</keyword>
<feature type="region of interest" description="Disordered" evidence="6">
    <location>
        <begin position="252"/>
        <end position="319"/>
    </location>
</feature>
<feature type="region of interest" description="Disordered" evidence="6">
    <location>
        <begin position="760"/>
        <end position="779"/>
    </location>
</feature>
<evidence type="ECO:0000256" key="2">
    <source>
        <dbReference type="ARBA" id="ARBA00022741"/>
    </source>
</evidence>
<feature type="compositionally biased region" description="Low complexity" evidence="6">
    <location>
        <begin position="95"/>
        <end position="110"/>
    </location>
</feature>
<evidence type="ECO:0000313" key="8">
    <source>
        <dbReference type="EMBL" id="KAE8263267.1"/>
    </source>
</evidence>
<dbReference type="GO" id="GO:0005524">
    <property type="term" value="F:ATP binding"/>
    <property type="evidence" value="ECO:0007669"/>
    <property type="project" value="UniProtKB-KW"/>
</dbReference>
<comment type="similarity">
    <text evidence="5">Belongs to the protein kinase superfamily. Ser/Thr protein kinase family. GCN2 subfamily.</text>
</comment>
<protein>
    <submittedName>
        <fullName evidence="8">Uncharacterized protein</fullName>
    </submittedName>
</protein>
<feature type="compositionally biased region" description="Low complexity" evidence="6">
    <location>
        <begin position="13"/>
        <end position="44"/>
    </location>
</feature>
<evidence type="ECO:0000256" key="1">
    <source>
        <dbReference type="ARBA" id="ARBA00022679"/>
    </source>
</evidence>
<evidence type="ECO:0000256" key="6">
    <source>
        <dbReference type="SAM" id="MobiDB-lite"/>
    </source>
</evidence>
<dbReference type="EMBL" id="LWDD02000157">
    <property type="protein sequence ID" value="KAE8263267.1"/>
    <property type="molecule type" value="Genomic_DNA"/>
</dbReference>
<keyword evidence="7" id="KW-1133">Transmembrane helix</keyword>
<dbReference type="CDD" id="cd00180">
    <property type="entry name" value="PKc"/>
    <property type="match status" value="1"/>
</dbReference>
<dbReference type="AlphaFoldDB" id="A0A177UUP0"/>
<feature type="region of interest" description="Disordered" evidence="6">
    <location>
        <begin position="438"/>
        <end position="571"/>
    </location>
</feature>
<sequence>MADSADRFNMDADSSIISLPPASSSSSSSSPSPSPSSADPSQLQLVLRTSDHAAFYDRTARLVTLHSSTDLIAPPPPPQQQSNSLALLPHQPAGPLTTIASSSPSSTPALDTAISAQHSTCPTCLRPLLPTYHKPQSDIRPTSAPPWRLPPPKHTNNTISDLTDDDDSHQQGVQQTYVAPNYFRLLASASVPPSRASSRPGTPIVALVADDDDDDEEEEEVIQYAAIDSDHERERERIDGDSSVLSIQREMPFQQSQPQAQAPSHPRTRGLLPSSRSSTSTAIPRVIADIPPPRNGTDTARRTSTTRNRTRERERERLQSSQFSQGYFDRFFVRVRKLGRGARGTVWLCQHILGGQKLGEYAVKQVPVGDYADNLLASLKEVQMLETLRHPNIIHYQHAWIEEAQISPFAPRVPTLHVLMMAANGGSLADWISARAGNPVSTSARNSKSSQEPDEEEEEQRRSPDEDEDRPLRAGFKHVLADDDHAPPSPRLEAQKLKNERLKKAVRLRRIQRRNTVEQQQQREAGGEREGGAGESDGVLSSSAPGPSGCASTLPAAAAGNNDDDEPPHAQHLLGEGELFSLLRDMASGLGWLHERGVLHLDVKPENVLLHWEQADDLLPRAMLSDFGSSTFLQGNWRRIRSGHTGTMDFMAPEAIFPDRLTGELQELTSKSDVWSLGMILHLCVFFRLPYRHSDDIDRLREEMERYRGYSVRDERNMNRARVPPTLSMLLHRMLDRNPAHRPSCEEIVGVLASASASADDASAGGVSPADGTSTVVGSPAHEGEIRLRAGLRERGDVHTDALALRPFPLPLPPPTPHAQLPAPPPSAPPAPASLTTILPLILSRRVLLLAPEQRWVLVLALAVLRSVLMEAALGMGLVGGAAVWGCGVVGLVEVALASRRPQIASGLFLVSLSVQVAIFSVSFARRSSPITT</sequence>
<dbReference type="Pfam" id="PF00069">
    <property type="entry name" value="Pkinase"/>
    <property type="match status" value="2"/>
</dbReference>
<evidence type="ECO:0000256" key="5">
    <source>
        <dbReference type="ARBA" id="ARBA00037982"/>
    </source>
</evidence>
<feature type="compositionally biased region" description="Low complexity" evidence="6">
    <location>
        <begin position="760"/>
        <end position="772"/>
    </location>
</feature>
<feature type="compositionally biased region" description="Pro residues" evidence="6">
    <location>
        <begin position="143"/>
        <end position="153"/>
    </location>
</feature>
<dbReference type="PANTHER" id="PTHR11042">
    <property type="entry name" value="EUKARYOTIC TRANSLATION INITIATION FACTOR 2-ALPHA KINASE EIF2-ALPHA KINASE -RELATED"/>
    <property type="match status" value="1"/>
</dbReference>
<dbReference type="GO" id="GO:0004672">
    <property type="term" value="F:protein kinase activity"/>
    <property type="evidence" value="ECO:0007669"/>
    <property type="project" value="InterPro"/>
</dbReference>
<feature type="region of interest" description="Disordered" evidence="6">
    <location>
        <begin position="135"/>
        <end position="171"/>
    </location>
</feature>
<dbReference type="InterPro" id="IPR000719">
    <property type="entry name" value="Prot_kinase_dom"/>
</dbReference>
<dbReference type="SMART" id="SM00220">
    <property type="entry name" value="S_TKc"/>
    <property type="match status" value="1"/>
</dbReference>
<feature type="compositionally biased region" description="Low complexity" evidence="6">
    <location>
        <begin position="541"/>
        <end position="552"/>
    </location>
</feature>
<feature type="compositionally biased region" description="Low complexity" evidence="6">
    <location>
        <begin position="254"/>
        <end position="264"/>
    </location>
</feature>
<feature type="compositionally biased region" description="Basic and acidic residues" evidence="6">
    <location>
        <begin position="493"/>
        <end position="503"/>
    </location>
</feature>
<proteinExistence type="inferred from homology"/>
<accession>A0A177UUP0</accession>
<dbReference type="GO" id="GO:0005634">
    <property type="term" value="C:nucleus"/>
    <property type="evidence" value="ECO:0007669"/>
    <property type="project" value="TreeGrafter"/>
</dbReference>
<reference evidence="8" key="1">
    <citation type="submission" date="2016-04" db="EMBL/GenBank/DDBJ databases">
        <authorList>
            <person name="Nguyen H.D."/>
            <person name="Kesanakurti P."/>
            <person name="Cullis J."/>
            <person name="Levesque C.A."/>
            <person name="Hambleton S."/>
        </authorList>
    </citation>
    <scope>NUCLEOTIDE SEQUENCE</scope>
    <source>
        <strain evidence="8">DAOMC 238032</strain>
    </source>
</reference>
<gene>
    <name evidence="8" type="ORF">A4X03_0g1807</name>
</gene>
<dbReference type="InterPro" id="IPR008271">
    <property type="entry name" value="Ser/Thr_kinase_AS"/>
</dbReference>
<keyword evidence="7" id="KW-0812">Transmembrane</keyword>
<evidence type="ECO:0000256" key="7">
    <source>
        <dbReference type="SAM" id="Phobius"/>
    </source>
</evidence>
<organism evidence="8 9">
    <name type="scientific">Tilletia caries</name>
    <name type="common">wheat bunt fungus</name>
    <dbReference type="NCBI Taxonomy" id="13290"/>
    <lineage>
        <taxon>Eukaryota</taxon>
        <taxon>Fungi</taxon>
        <taxon>Dikarya</taxon>
        <taxon>Basidiomycota</taxon>
        <taxon>Ustilaginomycotina</taxon>
        <taxon>Exobasidiomycetes</taxon>
        <taxon>Tilletiales</taxon>
        <taxon>Tilletiaceae</taxon>
        <taxon>Tilletia</taxon>
    </lineage>
</organism>
<feature type="transmembrane region" description="Helical" evidence="7">
    <location>
        <begin position="904"/>
        <end position="925"/>
    </location>
</feature>
<dbReference type="InterPro" id="IPR011009">
    <property type="entry name" value="Kinase-like_dom_sf"/>
</dbReference>
<evidence type="ECO:0000256" key="4">
    <source>
        <dbReference type="ARBA" id="ARBA00022840"/>
    </source>
</evidence>
<dbReference type="Gene3D" id="3.30.200.20">
    <property type="entry name" value="Phosphorylase Kinase, domain 1"/>
    <property type="match status" value="1"/>
</dbReference>
<feature type="compositionally biased region" description="Basic and acidic residues" evidence="6">
    <location>
        <begin position="1"/>
        <end position="10"/>
    </location>
</feature>
<dbReference type="GO" id="GO:0005737">
    <property type="term" value="C:cytoplasm"/>
    <property type="evidence" value="ECO:0007669"/>
    <property type="project" value="TreeGrafter"/>
</dbReference>
<dbReference type="Gene3D" id="1.10.510.10">
    <property type="entry name" value="Transferase(Phosphotransferase) domain 1"/>
    <property type="match status" value="1"/>
</dbReference>
<dbReference type="PROSITE" id="PS00108">
    <property type="entry name" value="PROTEIN_KINASE_ST"/>
    <property type="match status" value="1"/>
</dbReference>
<dbReference type="PANTHER" id="PTHR11042:SF138">
    <property type="entry name" value="SERINE_THREONINE-PROTEIN KINASE IKS1-RELATED"/>
    <property type="match status" value="1"/>
</dbReference>
<feature type="region of interest" description="Disordered" evidence="6">
    <location>
        <begin position="69"/>
        <end position="110"/>
    </location>
</feature>
<comment type="caution">
    <text evidence="8">The sequence shown here is derived from an EMBL/GenBank/DDBJ whole genome shotgun (WGS) entry which is preliminary data.</text>
</comment>
<evidence type="ECO:0000256" key="3">
    <source>
        <dbReference type="ARBA" id="ARBA00022777"/>
    </source>
</evidence>
<name>A0A177UUP0_9BASI</name>
<feature type="compositionally biased region" description="Polar residues" evidence="6">
    <location>
        <begin position="439"/>
        <end position="448"/>
    </location>
</feature>
<keyword evidence="7" id="KW-0472">Membrane</keyword>
<dbReference type="PROSITE" id="PS50011">
    <property type="entry name" value="PROTEIN_KINASE_DOM"/>
    <property type="match status" value="1"/>
</dbReference>
<feature type="compositionally biased region" description="Basic and acidic residues" evidence="6">
    <location>
        <begin position="309"/>
        <end position="318"/>
    </location>
</feature>
<keyword evidence="1" id="KW-0808">Transferase</keyword>
<dbReference type="InterPro" id="IPR050339">
    <property type="entry name" value="CC_SR_Kinase"/>
</dbReference>
<feature type="compositionally biased region" description="Basic residues" evidence="6">
    <location>
        <begin position="504"/>
        <end position="513"/>
    </location>
</feature>
<dbReference type="Proteomes" id="UP000077671">
    <property type="component" value="Unassembled WGS sequence"/>
</dbReference>
<feature type="region of interest" description="Disordered" evidence="6">
    <location>
        <begin position="1"/>
        <end position="44"/>
    </location>
</feature>
<dbReference type="SUPFAM" id="SSF56112">
    <property type="entry name" value="Protein kinase-like (PK-like)"/>
    <property type="match status" value="1"/>
</dbReference>
<keyword evidence="2" id="KW-0547">Nucleotide-binding</keyword>
<reference evidence="8" key="2">
    <citation type="journal article" date="2019" name="IMA Fungus">
        <title>Genome sequencing and comparison of five Tilletia species to identify candidate genes for the detection of regulated species infecting wheat.</title>
        <authorList>
            <person name="Nguyen H.D.T."/>
            <person name="Sultana T."/>
            <person name="Kesanakurti P."/>
            <person name="Hambleton S."/>
        </authorList>
    </citation>
    <scope>NUCLEOTIDE SEQUENCE</scope>
    <source>
        <strain evidence="8">DAOMC 238032</strain>
    </source>
</reference>
<evidence type="ECO:0000313" key="9">
    <source>
        <dbReference type="Proteomes" id="UP000077671"/>
    </source>
</evidence>